<keyword evidence="1" id="KW-1133">Transmembrane helix</keyword>
<feature type="transmembrane region" description="Helical" evidence="1">
    <location>
        <begin position="7"/>
        <end position="32"/>
    </location>
</feature>
<dbReference type="Proteomes" id="UP000260425">
    <property type="component" value="Segment"/>
</dbReference>
<keyword evidence="1" id="KW-0472">Membrane</keyword>
<name>A0A345MK60_BPBSP</name>
<gene>
    <name evidence="2" type="ORF">BSP38_200</name>
</gene>
<evidence type="ECO:0000313" key="3">
    <source>
        <dbReference type="Proteomes" id="UP000260425"/>
    </source>
</evidence>
<keyword evidence="3" id="KW-1185">Reference proteome</keyword>
<feature type="transmembrane region" description="Helical" evidence="1">
    <location>
        <begin position="44"/>
        <end position="63"/>
    </location>
</feature>
<evidence type="ECO:0000313" key="2">
    <source>
        <dbReference type="EMBL" id="AXH71242.1"/>
    </source>
</evidence>
<keyword evidence="1" id="KW-0812">Transmembrane</keyword>
<sequence length="90" mass="10225">MKRGKRLDLLTTGVAPAIIAVMLFHGSYYLWFEKVQTEVLLHDIILLVVIAVSVDLIANFAYVEGYNDFAKELDDALNKEGVVKWKRTVK</sequence>
<proteinExistence type="predicted"/>
<reference evidence="2 3" key="1">
    <citation type="submission" date="2018-07" db="EMBL/GenBank/DDBJ databases">
        <title>Complete nucleotide sequence of Bacillus phage BSP38.</title>
        <authorList>
            <person name="Ghosh K."/>
            <person name="Kim K.-P."/>
        </authorList>
    </citation>
    <scope>NUCLEOTIDE SEQUENCE [LARGE SCALE GENOMIC DNA]</scope>
</reference>
<dbReference type="EMBL" id="MH606185">
    <property type="protein sequence ID" value="AXH71242.1"/>
    <property type="molecule type" value="Genomic_DNA"/>
</dbReference>
<accession>A0A345MK60</accession>
<organismHost>
    <name type="scientific">Bacillus subtilis</name>
    <dbReference type="NCBI Taxonomy" id="1423"/>
</organismHost>
<protein>
    <submittedName>
        <fullName evidence="2">Uncharacterized protein</fullName>
    </submittedName>
</protein>
<evidence type="ECO:0000256" key="1">
    <source>
        <dbReference type="SAM" id="Phobius"/>
    </source>
</evidence>
<organism evidence="2 3">
    <name type="scientific">Bacillus phage BSP38</name>
    <dbReference type="NCBI Taxonomy" id="2283013"/>
    <lineage>
        <taxon>Viruses</taxon>
        <taxon>Duplodnaviria</taxon>
        <taxon>Heunggongvirae</taxon>
        <taxon>Uroviricota</taxon>
        <taxon>Caudoviricetes</taxon>
        <taxon>Herelleviridae</taxon>
        <taxon>Bastillevirinae</taxon>
        <taxon>Jeonjuvirus</taxon>
        <taxon>Jeonjuvirus BSP38</taxon>
    </lineage>
</organism>